<dbReference type="InterPro" id="IPR012338">
    <property type="entry name" value="Beta-lactam/transpept-like"/>
</dbReference>
<dbReference type="GO" id="GO:0005524">
    <property type="term" value="F:ATP binding"/>
    <property type="evidence" value="ECO:0007669"/>
    <property type="project" value="UniProtKB-KW"/>
</dbReference>
<dbReference type="GO" id="GO:0006259">
    <property type="term" value="P:DNA metabolic process"/>
    <property type="evidence" value="ECO:0007669"/>
    <property type="project" value="InterPro"/>
</dbReference>
<dbReference type="PANTHER" id="PTHR30627:SF1">
    <property type="entry name" value="PEPTIDOGLYCAN D,D-TRANSPEPTIDASE FTSI"/>
    <property type="match status" value="1"/>
</dbReference>
<evidence type="ECO:0000259" key="5">
    <source>
        <dbReference type="PROSITE" id="PS50163"/>
    </source>
</evidence>
<dbReference type="GO" id="GO:0008658">
    <property type="term" value="F:penicillin binding"/>
    <property type="evidence" value="ECO:0007669"/>
    <property type="project" value="InterPro"/>
</dbReference>
<dbReference type="GO" id="GO:0005886">
    <property type="term" value="C:plasma membrane"/>
    <property type="evidence" value="ECO:0007669"/>
    <property type="project" value="TreeGrafter"/>
</dbReference>
<dbReference type="PROSITE" id="PS50163">
    <property type="entry name" value="RECA_3"/>
    <property type="match status" value="1"/>
</dbReference>
<gene>
    <name evidence="6" type="ORF">A3D72_02590</name>
</gene>
<comment type="caution">
    <text evidence="6">The sequence shown here is derived from an EMBL/GenBank/DDBJ whole genome shotgun (WGS) entry which is preliminary data.</text>
</comment>
<feature type="domain" description="RecA family profile 2" evidence="5">
    <location>
        <begin position="163"/>
        <end position="228"/>
    </location>
</feature>
<dbReference type="PANTHER" id="PTHR30627">
    <property type="entry name" value="PEPTIDOGLYCAN D,D-TRANSPEPTIDASE"/>
    <property type="match status" value="1"/>
</dbReference>
<reference evidence="6 7" key="1">
    <citation type="journal article" date="2016" name="Nat. Commun.">
        <title>Thousands of microbial genomes shed light on interconnected biogeochemical processes in an aquifer system.</title>
        <authorList>
            <person name="Anantharaman K."/>
            <person name="Brown C.T."/>
            <person name="Hug L.A."/>
            <person name="Sharon I."/>
            <person name="Castelle C.J."/>
            <person name="Probst A.J."/>
            <person name="Thomas B.C."/>
            <person name="Singh A."/>
            <person name="Wilkins M.J."/>
            <person name="Karaoz U."/>
            <person name="Brodie E.L."/>
            <person name="Williams K.H."/>
            <person name="Hubbard S.S."/>
            <person name="Banfield J.F."/>
        </authorList>
    </citation>
    <scope>NUCLEOTIDE SEQUENCE [LARGE SCALE GENOMIC DNA]</scope>
</reference>
<dbReference type="GO" id="GO:0008094">
    <property type="term" value="F:ATP-dependent activity, acting on DNA"/>
    <property type="evidence" value="ECO:0007669"/>
    <property type="project" value="InterPro"/>
</dbReference>
<dbReference type="AlphaFoldDB" id="A0A1F7U8D6"/>
<dbReference type="InterPro" id="IPR001460">
    <property type="entry name" value="PCN-bd_Tpept"/>
</dbReference>
<dbReference type="Pfam" id="PF00905">
    <property type="entry name" value="Transpeptidase"/>
    <property type="match status" value="1"/>
</dbReference>
<dbReference type="STRING" id="1802391.A3D72_02590"/>
<sequence>MAGDFAYMRMLVRRRAAKGSSGSAPFWRLAVLRSGLALLAAAVVVRLVIIGIVDHDFYKALASGQHELYTDLFPRRGQIFLRERADSSKEYPAATNRDVWLVYADPRQVTDPQSEAEALAPLLNILPEVLVQKLSIEDDPYEPLAHGVSDEIVGVIRAKDLSGIAFAPETVRVYPEKGIGGHILGFVGSDESGARRGRYGLEGAFDRELAGSPGYLAAERDPAGRWIPVAGRRFVPATDGSDLVLTIDRTVQYIVCEKLKASVSRHGADAGTAIVMDPQTGAVMAMCSSPDFDPNVYNQVTDVSVFNNPAVFGQYEPGSVMKPITIAAAIDQGAVTPATTYEDTGSVEIAGFTIKNSDEEAHGTQTMTEVLEKSLNTGAIFAAQAVGKDVFRSYLERFGLGIKTGIEFSPESPGDISSLKRRGEIYVATASFGQGVTATPMQMLAAFAALANDGKLMRPYIVAEIRRSDGGLEKTEPRLVRQAIGERTATLLGGMLTNVVENGHGKRAGVAGYYVAGKTGTAQVSNPNGPGYLEGVTIGTFIGFAPVADPAFAMIVRIDHPRDVRFAESTAAPLFGEISAFLLQYLQIPPERPIDGRS</sequence>
<dbReference type="Gene3D" id="3.90.1310.10">
    <property type="entry name" value="Penicillin-binding protein 2a (Domain 2)"/>
    <property type="match status" value="1"/>
</dbReference>
<dbReference type="SUPFAM" id="SSF56519">
    <property type="entry name" value="Penicillin binding protein dimerisation domain"/>
    <property type="match status" value="1"/>
</dbReference>
<keyword evidence="2" id="KW-0547">Nucleotide-binding</keyword>
<keyword evidence="4" id="KW-0472">Membrane</keyword>
<accession>A0A1F7U8D6</accession>
<comment type="subcellular location">
    <subcellularLocation>
        <location evidence="1">Membrane</location>
    </subcellularLocation>
</comment>
<dbReference type="GO" id="GO:0003677">
    <property type="term" value="F:DNA binding"/>
    <property type="evidence" value="ECO:0007669"/>
    <property type="project" value="InterPro"/>
</dbReference>
<evidence type="ECO:0000256" key="1">
    <source>
        <dbReference type="ARBA" id="ARBA00004370"/>
    </source>
</evidence>
<evidence type="ECO:0000256" key="3">
    <source>
        <dbReference type="ARBA" id="ARBA00022840"/>
    </source>
</evidence>
<dbReference type="Gene3D" id="3.40.710.10">
    <property type="entry name" value="DD-peptidase/beta-lactamase superfamily"/>
    <property type="match status" value="1"/>
</dbReference>
<proteinExistence type="predicted"/>
<name>A0A1F7U8D6_9BACT</name>
<dbReference type="GO" id="GO:0071555">
    <property type="term" value="P:cell wall organization"/>
    <property type="evidence" value="ECO:0007669"/>
    <property type="project" value="TreeGrafter"/>
</dbReference>
<dbReference type="Proteomes" id="UP000176303">
    <property type="component" value="Unassembled WGS sequence"/>
</dbReference>
<keyword evidence="3" id="KW-0067">ATP-binding</keyword>
<dbReference type="Pfam" id="PF03717">
    <property type="entry name" value="PBP_dimer"/>
    <property type="match status" value="1"/>
</dbReference>
<dbReference type="InterPro" id="IPR036138">
    <property type="entry name" value="PBP_dimer_sf"/>
</dbReference>
<evidence type="ECO:0000313" key="7">
    <source>
        <dbReference type="Proteomes" id="UP000176303"/>
    </source>
</evidence>
<protein>
    <recommendedName>
        <fullName evidence="5">RecA family profile 2 domain-containing protein</fullName>
    </recommendedName>
</protein>
<dbReference type="InterPro" id="IPR005311">
    <property type="entry name" value="PBP_dimer"/>
</dbReference>
<dbReference type="SUPFAM" id="SSF56601">
    <property type="entry name" value="beta-lactamase/transpeptidase-like"/>
    <property type="match status" value="1"/>
</dbReference>
<dbReference type="Gene3D" id="3.30.450.330">
    <property type="match status" value="1"/>
</dbReference>
<evidence type="ECO:0000256" key="2">
    <source>
        <dbReference type="ARBA" id="ARBA00022741"/>
    </source>
</evidence>
<evidence type="ECO:0000256" key="4">
    <source>
        <dbReference type="ARBA" id="ARBA00023136"/>
    </source>
</evidence>
<organism evidence="6 7">
    <name type="scientific">Candidatus Uhrbacteria bacterium RIFCSPHIGHO2_02_FULL_57_19</name>
    <dbReference type="NCBI Taxonomy" id="1802391"/>
    <lineage>
        <taxon>Bacteria</taxon>
        <taxon>Candidatus Uhriibacteriota</taxon>
    </lineage>
</organism>
<dbReference type="InterPro" id="IPR020587">
    <property type="entry name" value="RecA_monomer-monomer_interface"/>
</dbReference>
<dbReference type="EMBL" id="MGDZ01000008">
    <property type="protein sequence ID" value="OGL74068.1"/>
    <property type="molecule type" value="Genomic_DNA"/>
</dbReference>
<evidence type="ECO:0000313" key="6">
    <source>
        <dbReference type="EMBL" id="OGL74068.1"/>
    </source>
</evidence>
<dbReference type="InterPro" id="IPR050515">
    <property type="entry name" value="Beta-lactam/transpept"/>
</dbReference>